<sequence>MTTFDKITHLLNTHQVPFEVIEHPKEGRSEAISAIRGNKLSQAAKAMVLEVTIPSQDPVYVLAIVPGDCKVNFKNVARLAGGKKSSFASPEKAQALTGCQMGAVPPFSFSDALTLYVDKRLTGAGRVYFNAGELVRSMSLAAEDYFNVIGADRIADIAVSPDGE</sequence>
<accession>A0A1B8GYU7</accession>
<feature type="domain" description="YbaK/aminoacyl-tRNA synthetase-associated" evidence="1">
    <location>
        <begin position="28"/>
        <end position="145"/>
    </location>
</feature>
<dbReference type="Pfam" id="PF04073">
    <property type="entry name" value="tRNA_edit"/>
    <property type="match status" value="1"/>
</dbReference>
<dbReference type="InterPro" id="IPR007214">
    <property type="entry name" value="YbaK/aa-tRNA-synth-assoc-dom"/>
</dbReference>
<evidence type="ECO:0000259" key="1">
    <source>
        <dbReference type="Pfam" id="PF04073"/>
    </source>
</evidence>
<organism evidence="2 3">
    <name type="scientific">Morganella psychrotolerans</name>
    <dbReference type="NCBI Taxonomy" id="368603"/>
    <lineage>
        <taxon>Bacteria</taxon>
        <taxon>Pseudomonadati</taxon>
        <taxon>Pseudomonadota</taxon>
        <taxon>Gammaproteobacteria</taxon>
        <taxon>Enterobacterales</taxon>
        <taxon>Morganellaceae</taxon>
        <taxon>Morganella</taxon>
    </lineage>
</organism>
<dbReference type="STRING" id="368603.AYY16_00080"/>
<dbReference type="InterPro" id="IPR036754">
    <property type="entry name" value="YbaK/aa-tRNA-synt-asso_dom_sf"/>
</dbReference>
<comment type="caution">
    <text evidence="2">The sequence shown here is derived from an EMBL/GenBank/DDBJ whole genome shotgun (WGS) entry which is preliminary data.</text>
</comment>
<dbReference type="RefSeq" id="WP_067426850.1">
    <property type="nucleotide sequence ID" value="NZ_CBCPID010000006.1"/>
</dbReference>
<dbReference type="EMBL" id="LZEX01000046">
    <property type="protein sequence ID" value="OBU02000.1"/>
    <property type="molecule type" value="Genomic_DNA"/>
</dbReference>
<dbReference type="SUPFAM" id="SSF55826">
    <property type="entry name" value="YbaK/ProRS associated domain"/>
    <property type="match status" value="1"/>
</dbReference>
<dbReference type="PANTHER" id="PTHR30411:SF9">
    <property type="entry name" value="MULTIFUNCTIONAL SER_THR-TRNA DEACYLASE PROXP-Y"/>
    <property type="match status" value="1"/>
</dbReference>
<protein>
    <recommendedName>
        <fullName evidence="1">YbaK/aminoacyl-tRNA synthetase-associated domain-containing protein</fullName>
    </recommendedName>
</protein>
<name>A0A1B8GYU7_9GAMM</name>
<dbReference type="PANTHER" id="PTHR30411">
    <property type="entry name" value="CYTOPLASMIC PROTEIN"/>
    <property type="match status" value="1"/>
</dbReference>
<dbReference type="Gene3D" id="3.90.960.10">
    <property type="entry name" value="YbaK/aminoacyl-tRNA synthetase-associated domain"/>
    <property type="match status" value="1"/>
</dbReference>
<proteinExistence type="predicted"/>
<evidence type="ECO:0000313" key="2">
    <source>
        <dbReference type="EMBL" id="OBU02000.1"/>
    </source>
</evidence>
<dbReference type="AlphaFoldDB" id="A0A1B8GYU7"/>
<gene>
    <name evidence="2" type="ORF">AYY17_13330</name>
</gene>
<reference evidence="2 3" key="1">
    <citation type="submission" date="2016-06" db="EMBL/GenBank/DDBJ databases">
        <authorList>
            <person name="Kjaerup R.B."/>
            <person name="Dalgaard T.S."/>
            <person name="Juul-Madsen H.R."/>
        </authorList>
    </citation>
    <scope>NUCLEOTIDE SEQUENCE [LARGE SCALE GENOMIC DNA]</scope>
    <source>
        <strain evidence="2 3">GCSL-Mp3</strain>
    </source>
</reference>
<dbReference type="Proteomes" id="UP000092247">
    <property type="component" value="Unassembled WGS sequence"/>
</dbReference>
<evidence type="ECO:0000313" key="3">
    <source>
        <dbReference type="Proteomes" id="UP000092247"/>
    </source>
</evidence>
<dbReference type="GO" id="GO:0002161">
    <property type="term" value="F:aminoacyl-tRNA deacylase activity"/>
    <property type="evidence" value="ECO:0007669"/>
    <property type="project" value="InterPro"/>
</dbReference>